<dbReference type="GO" id="GO:0016226">
    <property type="term" value="P:iron-sulfur cluster assembly"/>
    <property type="evidence" value="ECO:0007669"/>
    <property type="project" value="TreeGrafter"/>
</dbReference>
<keyword evidence="2" id="KW-1185">Reference proteome</keyword>
<comment type="caution">
    <text evidence="1">The sequence shown here is derived from an EMBL/GenBank/DDBJ whole genome shotgun (WGS) entry which is preliminary data.</text>
</comment>
<dbReference type="AlphaFoldDB" id="A0A7J7GLT5"/>
<dbReference type="GO" id="GO:0005759">
    <property type="term" value="C:mitochondrial matrix"/>
    <property type="evidence" value="ECO:0007669"/>
    <property type="project" value="TreeGrafter"/>
</dbReference>
<organism evidence="1 2">
    <name type="scientific">Camellia sinensis</name>
    <name type="common">Tea plant</name>
    <name type="synonym">Thea sinensis</name>
    <dbReference type="NCBI Taxonomy" id="4442"/>
    <lineage>
        <taxon>Eukaryota</taxon>
        <taxon>Viridiplantae</taxon>
        <taxon>Streptophyta</taxon>
        <taxon>Embryophyta</taxon>
        <taxon>Tracheophyta</taxon>
        <taxon>Spermatophyta</taxon>
        <taxon>Magnoliopsida</taxon>
        <taxon>eudicotyledons</taxon>
        <taxon>Gunneridae</taxon>
        <taxon>Pentapetalae</taxon>
        <taxon>asterids</taxon>
        <taxon>Ericales</taxon>
        <taxon>Theaceae</taxon>
        <taxon>Camellia</taxon>
    </lineage>
</organism>
<dbReference type="PANTHER" id="PTHR22602:SF0">
    <property type="entry name" value="TRANSFERASE CAF17, MITOCHONDRIAL-RELATED"/>
    <property type="match status" value="1"/>
</dbReference>
<evidence type="ECO:0000313" key="1">
    <source>
        <dbReference type="EMBL" id="KAF5941165.1"/>
    </source>
</evidence>
<name>A0A7J7GLT5_CAMSI</name>
<evidence type="ECO:0000313" key="2">
    <source>
        <dbReference type="Proteomes" id="UP000593564"/>
    </source>
</evidence>
<reference evidence="2" key="1">
    <citation type="journal article" date="2020" name="Nat. Commun.">
        <title>Genome assembly of wild tea tree DASZ reveals pedigree and selection history of tea varieties.</title>
        <authorList>
            <person name="Zhang W."/>
            <person name="Zhang Y."/>
            <person name="Qiu H."/>
            <person name="Guo Y."/>
            <person name="Wan H."/>
            <person name="Zhang X."/>
            <person name="Scossa F."/>
            <person name="Alseekh S."/>
            <person name="Zhang Q."/>
            <person name="Wang P."/>
            <person name="Xu L."/>
            <person name="Schmidt M.H."/>
            <person name="Jia X."/>
            <person name="Li D."/>
            <person name="Zhu A."/>
            <person name="Guo F."/>
            <person name="Chen W."/>
            <person name="Ni D."/>
            <person name="Usadel B."/>
            <person name="Fernie A.R."/>
            <person name="Wen W."/>
        </authorList>
    </citation>
    <scope>NUCLEOTIDE SEQUENCE [LARGE SCALE GENOMIC DNA]</scope>
    <source>
        <strain evidence="2">cv. G240</strain>
    </source>
</reference>
<accession>A0A7J7GLT5</accession>
<dbReference type="Proteomes" id="UP000593564">
    <property type="component" value="Unassembled WGS sequence"/>
</dbReference>
<sequence>MSTHLLTGDGTTTSSSATVQPISPRAAFFLSISRSQQPLEHTLLINLSFNFCLFWSYRYRLRSKVDIENMAEAFSCWQRYGTNLTEKSSSAEEPEDASVGWGGAVDQSGMSTSQGNSFRWQWHKDPRLDCLGFRGIFPSNTIRDIY</sequence>
<dbReference type="PANTHER" id="PTHR22602">
    <property type="entry name" value="TRANSFERASE CAF17, MITOCHONDRIAL-RELATED"/>
    <property type="match status" value="1"/>
</dbReference>
<dbReference type="EMBL" id="JACBKZ010000010">
    <property type="protein sequence ID" value="KAF5941165.1"/>
    <property type="molecule type" value="Genomic_DNA"/>
</dbReference>
<gene>
    <name evidence="1" type="ORF">HYC85_022332</name>
</gene>
<protein>
    <submittedName>
        <fullName evidence="1">Uncharacterized protein</fullName>
    </submittedName>
</protein>
<dbReference type="InterPro" id="IPR045179">
    <property type="entry name" value="YgfZ/GcvT"/>
</dbReference>
<proteinExistence type="predicted"/>
<reference evidence="1 2" key="2">
    <citation type="submission" date="2020-07" db="EMBL/GenBank/DDBJ databases">
        <title>Genome assembly of wild tea tree DASZ reveals pedigree and selection history of tea varieties.</title>
        <authorList>
            <person name="Zhang W."/>
        </authorList>
    </citation>
    <scope>NUCLEOTIDE SEQUENCE [LARGE SCALE GENOMIC DNA]</scope>
    <source>
        <strain evidence="2">cv. G240</strain>
        <tissue evidence="1">Leaf</tissue>
    </source>
</reference>